<organism evidence="8 9">
    <name type="scientific">Gomphillus americanus</name>
    <dbReference type="NCBI Taxonomy" id="1940652"/>
    <lineage>
        <taxon>Eukaryota</taxon>
        <taxon>Fungi</taxon>
        <taxon>Dikarya</taxon>
        <taxon>Ascomycota</taxon>
        <taxon>Pezizomycotina</taxon>
        <taxon>Lecanoromycetes</taxon>
        <taxon>OSLEUM clade</taxon>
        <taxon>Ostropomycetidae</taxon>
        <taxon>Ostropales</taxon>
        <taxon>Graphidaceae</taxon>
        <taxon>Gomphilloideae</taxon>
        <taxon>Gomphillus</taxon>
    </lineage>
</organism>
<dbReference type="GO" id="GO:0005730">
    <property type="term" value="C:nucleolus"/>
    <property type="evidence" value="ECO:0007669"/>
    <property type="project" value="TreeGrafter"/>
</dbReference>
<feature type="compositionally biased region" description="Basic residues" evidence="7">
    <location>
        <begin position="261"/>
        <end position="271"/>
    </location>
</feature>
<dbReference type="InterPro" id="IPR011082">
    <property type="entry name" value="Exosome-assoc_fac/DNA_repair"/>
</dbReference>
<evidence type="ECO:0000256" key="2">
    <source>
        <dbReference type="ARBA" id="ARBA00009154"/>
    </source>
</evidence>
<keyword evidence="9" id="KW-1185">Reference proteome</keyword>
<feature type="compositionally biased region" description="Polar residues" evidence="7">
    <location>
        <begin position="173"/>
        <end position="217"/>
    </location>
</feature>
<evidence type="ECO:0000256" key="5">
    <source>
        <dbReference type="ARBA" id="ARBA00023242"/>
    </source>
</evidence>
<feature type="region of interest" description="Disordered" evidence="7">
    <location>
        <begin position="123"/>
        <end position="151"/>
    </location>
</feature>
<evidence type="ECO:0000256" key="6">
    <source>
        <dbReference type="RuleBase" id="RU368003"/>
    </source>
</evidence>
<comment type="subcellular location">
    <subcellularLocation>
        <location evidence="1 6">Nucleus</location>
    </subcellularLocation>
</comment>
<comment type="similarity">
    <text evidence="2 6">Belongs to the C1D family.</text>
</comment>
<name>A0A8H3G2B7_9LECA</name>
<protein>
    <recommendedName>
        <fullName evidence="6">Exosome complex protein</fullName>
    </recommendedName>
</protein>
<evidence type="ECO:0000256" key="4">
    <source>
        <dbReference type="ARBA" id="ARBA00022884"/>
    </source>
</evidence>
<dbReference type="Pfam" id="PF04000">
    <property type="entry name" value="Sas10_Utp3"/>
    <property type="match status" value="1"/>
</dbReference>
<feature type="compositionally biased region" description="Polar residues" evidence="7">
    <location>
        <begin position="130"/>
        <end position="147"/>
    </location>
</feature>
<evidence type="ECO:0000313" key="9">
    <source>
        <dbReference type="Proteomes" id="UP000664169"/>
    </source>
</evidence>
<accession>A0A8H3G2B7</accession>
<feature type="compositionally biased region" description="Basic residues" evidence="7">
    <location>
        <begin position="226"/>
        <end position="241"/>
    </location>
</feature>
<evidence type="ECO:0000313" key="8">
    <source>
        <dbReference type="EMBL" id="CAF9931873.1"/>
    </source>
</evidence>
<dbReference type="PANTHER" id="PTHR15341:SF3">
    <property type="entry name" value="NUCLEAR NUCLEIC ACID-BINDING PROTEIN C1D"/>
    <property type="match status" value="1"/>
</dbReference>
<dbReference type="GO" id="GO:0000460">
    <property type="term" value="P:maturation of 5.8S rRNA"/>
    <property type="evidence" value="ECO:0007669"/>
    <property type="project" value="TreeGrafter"/>
</dbReference>
<dbReference type="Proteomes" id="UP000664169">
    <property type="component" value="Unassembled WGS sequence"/>
</dbReference>
<evidence type="ECO:0000256" key="7">
    <source>
        <dbReference type="SAM" id="MobiDB-lite"/>
    </source>
</evidence>
<dbReference type="GO" id="GO:0000178">
    <property type="term" value="C:exosome (RNase complex)"/>
    <property type="evidence" value="ECO:0007669"/>
    <property type="project" value="TreeGrafter"/>
</dbReference>
<feature type="region of interest" description="Disordered" evidence="7">
    <location>
        <begin position="163"/>
        <end position="277"/>
    </location>
</feature>
<evidence type="ECO:0000256" key="1">
    <source>
        <dbReference type="ARBA" id="ARBA00004123"/>
    </source>
</evidence>
<evidence type="ECO:0000256" key="3">
    <source>
        <dbReference type="ARBA" id="ARBA00022552"/>
    </source>
</evidence>
<proteinExistence type="inferred from homology"/>
<dbReference type="InterPro" id="IPR007146">
    <property type="entry name" value="Sas10/Utp3/C1D"/>
</dbReference>
<dbReference type="GO" id="GO:0010468">
    <property type="term" value="P:regulation of gene expression"/>
    <property type="evidence" value="ECO:0007669"/>
    <property type="project" value="TreeGrafter"/>
</dbReference>
<keyword evidence="5 6" id="KW-0539">Nucleus</keyword>
<dbReference type="AlphaFoldDB" id="A0A8H3G2B7"/>
<comment type="caution">
    <text evidence="8">The sequence shown here is derived from an EMBL/GenBank/DDBJ whole genome shotgun (WGS) entry which is preliminary data.</text>
</comment>
<dbReference type="EMBL" id="CAJPDQ010000041">
    <property type="protein sequence ID" value="CAF9931873.1"/>
    <property type="molecule type" value="Genomic_DNA"/>
</dbReference>
<gene>
    <name evidence="8" type="ORF">GOMPHAMPRED_006436</name>
</gene>
<dbReference type="GO" id="GO:0003723">
    <property type="term" value="F:RNA binding"/>
    <property type="evidence" value="ECO:0007669"/>
    <property type="project" value="UniProtKB-UniRule"/>
</dbReference>
<keyword evidence="4 6" id="KW-0694">RNA-binding</keyword>
<feature type="compositionally biased region" description="Low complexity" evidence="7">
    <location>
        <begin position="242"/>
        <end position="252"/>
    </location>
</feature>
<dbReference type="OrthoDB" id="1421013at2759"/>
<dbReference type="GO" id="GO:0003677">
    <property type="term" value="F:DNA binding"/>
    <property type="evidence" value="ECO:0007669"/>
    <property type="project" value="TreeGrafter"/>
</dbReference>
<comment type="function">
    <text evidence="6">Required for exosome-dependent processing of pre-rRNA and small nucleolar RNA (snRNA) precursors. Involved in processing of 35S pre-rRNA at the A0, A1 and A2 sites.</text>
</comment>
<reference evidence="8" key="1">
    <citation type="submission" date="2021-03" db="EMBL/GenBank/DDBJ databases">
        <authorList>
            <person name="Tagirdzhanova G."/>
        </authorList>
    </citation>
    <scope>NUCLEOTIDE SEQUENCE</scope>
</reference>
<sequence>MDSTAHISELIDQLDENLDSLQDALKGILNKSLTEVAASYSMLDRAKFYILITYAIESAVFSFLRLNGMSAREHPVYRELERVKQYFQKAKLAEVTLQKPVMRLDQGAAGRFIKAALSGNEAISARHNGPSRNGPTETVKNLNNPGSENAKKRKAAAVEEESLLSSVTEQGVKENSGSTLKSVSTQSGKTTESPMVPSTVQTSTSISSATPAETSNALELEAQKAERKKARKERKKERKRAAATQTAEIAITNESAEASPPKKKQKKHKNKDSKDNP</sequence>
<keyword evidence="3 6" id="KW-0698">rRNA processing</keyword>
<dbReference type="PANTHER" id="PTHR15341">
    <property type="entry name" value="SUN-COR STEROID HORMONE RECEPTOR CO-REPRESSOR"/>
    <property type="match status" value="1"/>
</dbReference>